<accession>A0A4D6LEF5</accession>
<dbReference type="AlphaFoldDB" id="A0A4D6LEF5"/>
<feature type="region of interest" description="Disordered" evidence="1">
    <location>
        <begin position="1"/>
        <end position="42"/>
    </location>
</feature>
<protein>
    <submittedName>
        <fullName evidence="2">Uncharacterized protein</fullName>
    </submittedName>
</protein>
<evidence type="ECO:0000313" key="3">
    <source>
        <dbReference type="Proteomes" id="UP000501690"/>
    </source>
</evidence>
<gene>
    <name evidence="2" type="ORF">DEO72_LG3g1513</name>
</gene>
<dbReference type="EMBL" id="CP039347">
    <property type="protein sequence ID" value="QCD86982.1"/>
    <property type="molecule type" value="Genomic_DNA"/>
</dbReference>
<organism evidence="2 3">
    <name type="scientific">Vigna unguiculata</name>
    <name type="common">Cowpea</name>
    <dbReference type="NCBI Taxonomy" id="3917"/>
    <lineage>
        <taxon>Eukaryota</taxon>
        <taxon>Viridiplantae</taxon>
        <taxon>Streptophyta</taxon>
        <taxon>Embryophyta</taxon>
        <taxon>Tracheophyta</taxon>
        <taxon>Spermatophyta</taxon>
        <taxon>Magnoliopsida</taxon>
        <taxon>eudicotyledons</taxon>
        <taxon>Gunneridae</taxon>
        <taxon>Pentapetalae</taxon>
        <taxon>rosids</taxon>
        <taxon>fabids</taxon>
        <taxon>Fabales</taxon>
        <taxon>Fabaceae</taxon>
        <taxon>Papilionoideae</taxon>
        <taxon>50 kb inversion clade</taxon>
        <taxon>NPAAA clade</taxon>
        <taxon>indigoferoid/millettioid clade</taxon>
        <taxon>Phaseoleae</taxon>
        <taxon>Vigna</taxon>
    </lineage>
</organism>
<evidence type="ECO:0000313" key="2">
    <source>
        <dbReference type="EMBL" id="QCD86982.1"/>
    </source>
</evidence>
<name>A0A4D6LEF5_VIGUN</name>
<proteinExistence type="predicted"/>
<reference evidence="2 3" key="1">
    <citation type="submission" date="2019-04" db="EMBL/GenBank/DDBJ databases">
        <title>An improved genome assembly and genetic linkage map for asparagus bean, Vigna unguiculata ssp. sesquipedialis.</title>
        <authorList>
            <person name="Xia Q."/>
            <person name="Zhang R."/>
            <person name="Dong Y."/>
        </authorList>
    </citation>
    <scope>NUCLEOTIDE SEQUENCE [LARGE SCALE GENOMIC DNA]</scope>
    <source>
        <tissue evidence="2">Leaf</tissue>
    </source>
</reference>
<keyword evidence="3" id="KW-1185">Reference proteome</keyword>
<sequence>MSSTSDSVSLSSSSSGSEQARGYVSERSDDGSGGPTVGMGRIPMETMIEVKENPLREIAESNWPAKAGYEWVAEDVQNKYSCSDGRGCLSHGSTAFLSLEAFTQSFKHFKDGFFKVLVKESGRSYFYIDDGSTKFPFNLIYNPWRYKDMKMERLSLEDKEVVETLMKFSDRLPTEGLVRVYNSIHPIVDIEVELPAKHGGGKDVKKVRVALLGPGSSNGAKKPEARLIELPETLVRQDIDINLLEALVNSIDNMEPNAMIKAIQEFNSKALILGHKVGSLFQKELREGNRLKKAAWEKERQEWLEEKKRLGTWKVWCLESEKKLKAKIVDLEVDYDEFDVNKDVVDCQLISEVESNLEEEVGKATVEEDMNGEEVVAIVDEKTY</sequence>
<evidence type="ECO:0000256" key="1">
    <source>
        <dbReference type="SAM" id="MobiDB-lite"/>
    </source>
</evidence>
<feature type="compositionally biased region" description="Low complexity" evidence="1">
    <location>
        <begin position="1"/>
        <end position="17"/>
    </location>
</feature>
<dbReference type="Proteomes" id="UP000501690">
    <property type="component" value="Linkage Group LG3"/>
</dbReference>